<dbReference type="Proteomes" id="UP000198896">
    <property type="component" value="Unassembled WGS sequence"/>
</dbReference>
<keyword evidence="2" id="KW-1185">Reference proteome</keyword>
<evidence type="ECO:0000313" key="2">
    <source>
        <dbReference type="Proteomes" id="UP000198896"/>
    </source>
</evidence>
<sequence>MLNKDIIVYKDERYTLGLEDKNPYLTVDGKTYQLSCHPYEPCTYIREGERLVSVIHNAFDPAYVIEAFSKGETVTSISGKLYDAKSFCTLIAFAADSLYDTDISYAEGALAVKELKESGDGK</sequence>
<reference evidence="1 2" key="1">
    <citation type="submission" date="2016-10" db="EMBL/GenBank/DDBJ databases">
        <authorList>
            <person name="de Groot N.N."/>
        </authorList>
    </citation>
    <scope>NUCLEOTIDE SEQUENCE [LARGE SCALE GENOMIC DNA]</scope>
    <source>
        <strain evidence="1 2">DSM 9236</strain>
    </source>
</reference>
<dbReference type="OrthoDB" id="334783at2"/>
<name>A0A1I1YGH8_9FIRM</name>
<dbReference type="AlphaFoldDB" id="A0A1I1YGH8"/>
<organism evidence="1 2">
    <name type="scientific">Succiniclasticum ruminis DSM 9236</name>
    <dbReference type="NCBI Taxonomy" id="1123323"/>
    <lineage>
        <taxon>Bacteria</taxon>
        <taxon>Bacillati</taxon>
        <taxon>Bacillota</taxon>
        <taxon>Negativicutes</taxon>
        <taxon>Acidaminococcales</taxon>
        <taxon>Acidaminococcaceae</taxon>
        <taxon>Succiniclasticum</taxon>
    </lineage>
</organism>
<dbReference type="STRING" id="1123323.SAMN05216245_102198"/>
<gene>
    <name evidence="1" type="ORF">SAMN05216245_102198</name>
</gene>
<protein>
    <submittedName>
        <fullName evidence="1">Uncharacterized protein</fullName>
    </submittedName>
</protein>
<proteinExistence type="predicted"/>
<evidence type="ECO:0000313" key="1">
    <source>
        <dbReference type="EMBL" id="SFE18656.1"/>
    </source>
</evidence>
<accession>A0A1I1YGH8</accession>
<dbReference type="EMBL" id="FONL01000002">
    <property type="protein sequence ID" value="SFE18656.1"/>
    <property type="molecule type" value="Genomic_DNA"/>
</dbReference>
<dbReference type="RefSeq" id="WP_093912776.1">
    <property type="nucleotide sequence ID" value="NZ_FONL01000002.1"/>
</dbReference>